<comment type="caution">
    <text evidence="1">The sequence shown here is derived from an EMBL/GenBank/DDBJ whole genome shotgun (WGS) entry which is preliminary data.</text>
</comment>
<evidence type="ECO:0008006" key="3">
    <source>
        <dbReference type="Google" id="ProtNLM"/>
    </source>
</evidence>
<dbReference type="InterPro" id="IPR029071">
    <property type="entry name" value="Ubiquitin-like_domsf"/>
</dbReference>
<sequence length="149" mass="18028">MRIYLRTKTMYARPITRFAHQLLVVDIDLNDTTDALLEHVHNGGQYRFYYNHILLDDTQTFSYYDMKEESIIETVSNPLCAAFIYREFHQLNDKCDQNNIRSQKLINIKKTLKDIFEHDIPHVGNDFHLLKRQYLKLRNYHKYQPQIVY</sequence>
<dbReference type="SUPFAM" id="SSF54236">
    <property type="entry name" value="Ubiquitin-like"/>
    <property type="match status" value="1"/>
</dbReference>
<dbReference type="AlphaFoldDB" id="D3BDI8"/>
<dbReference type="InParanoid" id="D3BDI8"/>
<accession>D3BDI8</accession>
<dbReference type="GeneID" id="31362053"/>
<dbReference type="RefSeq" id="XP_020432653.1">
    <property type="nucleotide sequence ID" value="XM_020577425.1"/>
</dbReference>
<evidence type="ECO:0000313" key="1">
    <source>
        <dbReference type="EMBL" id="EFA80533.1"/>
    </source>
</evidence>
<gene>
    <name evidence="1" type="ORF">PPL_06571</name>
</gene>
<evidence type="ECO:0000313" key="2">
    <source>
        <dbReference type="Proteomes" id="UP000001396"/>
    </source>
</evidence>
<reference evidence="1 2" key="1">
    <citation type="journal article" date="2011" name="Genome Res.">
        <title>Phylogeny-wide analysis of social amoeba genomes highlights ancient origins for complex intercellular communication.</title>
        <authorList>
            <person name="Heidel A.J."/>
            <person name="Lawal H.M."/>
            <person name="Felder M."/>
            <person name="Schilde C."/>
            <person name="Helps N.R."/>
            <person name="Tunggal B."/>
            <person name="Rivero F."/>
            <person name="John U."/>
            <person name="Schleicher M."/>
            <person name="Eichinger L."/>
            <person name="Platzer M."/>
            <person name="Noegel A.A."/>
            <person name="Schaap P."/>
            <person name="Gloeckner G."/>
        </authorList>
    </citation>
    <scope>NUCLEOTIDE SEQUENCE [LARGE SCALE GENOMIC DNA]</scope>
    <source>
        <strain evidence="2">ATCC 26659 / Pp 5 / PN500</strain>
    </source>
</reference>
<dbReference type="Proteomes" id="UP000001396">
    <property type="component" value="Unassembled WGS sequence"/>
</dbReference>
<name>D3BDI8_HETP5</name>
<keyword evidence="2" id="KW-1185">Reference proteome</keyword>
<proteinExistence type="predicted"/>
<protein>
    <recommendedName>
        <fullName evidence="3">Ubiquitin-like domain-containing protein</fullName>
    </recommendedName>
</protein>
<dbReference type="EMBL" id="ADBJ01000030">
    <property type="protein sequence ID" value="EFA80533.1"/>
    <property type="molecule type" value="Genomic_DNA"/>
</dbReference>
<organism evidence="1 2">
    <name type="scientific">Heterostelium pallidum (strain ATCC 26659 / Pp 5 / PN500)</name>
    <name type="common">Cellular slime mold</name>
    <name type="synonym">Polysphondylium pallidum</name>
    <dbReference type="NCBI Taxonomy" id="670386"/>
    <lineage>
        <taxon>Eukaryota</taxon>
        <taxon>Amoebozoa</taxon>
        <taxon>Evosea</taxon>
        <taxon>Eumycetozoa</taxon>
        <taxon>Dictyostelia</taxon>
        <taxon>Acytosteliales</taxon>
        <taxon>Acytosteliaceae</taxon>
        <taxon>Heterostelium</taxon>
    </lineage>
</organism>